<dbReference type="Gene3D" id="3.30.2300.10">
    <property type="entry name" value="THUMP superfamily"/>
    <property type="match status" value="1"/>
</dbReference>
<dbReference type="VEuPathDB" id="PlasmoDB:PocGH01_14073600"/>
<dbReference type="Pfam" id="PF02926">
    <property type="entry name" value="THUMP"/>
    <property type="match status" value="1"/>
</dbReference>
<organism evidence="3 4">
    <name type="scientific">Plasmodium ovale</name>
    <name type="common">malaria parasite P. ovale</name>
    <dbReference type="NCBI Taxonomy" id="36330"/>
    <lineage>
        <taxon>Eukaryota</taxon>
        <taxon>Sar</taxon>
        <taxon>Alveolata</taxon>
        <taxon>Apicomplexa</taxon>
        <taxon>Aconoidasida</taxon>
        <taxon>Haemosporida</taxon>
        <taxon>Plasmodiidae</taxon>
        <taxon>Plasmodium</taxon>
        <taxon>Plasmodium (Plasmodium)</taxon>
    </lineage>
</organism>
<name>A0A1C3L615_PLAOA</name>
<dbReference type="InterPro" id="IPR040183">
    <property type="entry name" value="THUMPD1-like"/>
</dbReference>
<dbReference type="AlphaFoldDB" id="A0A1C3L615"/>
<dbReference type="VEuPathDB" id="PlasmoDB:POWCR01_140067800"/>
<dbReference type="Proteomes" id="UP000243200">
    <property type="component" value="Chromosome 14"/>
</dbReference>
<gene>
    <name evidence="3" type="primary">PowCR01_140067800</name>
    <name evidence="3" type="ORF">POWCR01_140067800</name>
</gene>
<feature type="region of interest" description="Disordered" evidence="1">
    <location>
        <begin position="209"/>
        <end position="234"/>
    </location>
</feature>
<proteinExistence type="predicted"/>
<accession>A0A1C3L615</accession>
<dbReference type="SUPFAM" id="SSF143437">
    <property type="entry name" value="THUMP domain-like"/>
    <property type="match status" value="1"/>
</dbReference>
<dbReference type="GO" id="GO:0003723">
    <property type="term" value="F:RNA binding"/>
    <property type="evidence" value="ECO:0007669"/>
    <property type="project" value="InterPro"/>
</dbReference>
<sequence>MEYKKTKRTNHYIFEGSKHASKRQKFNVNSQCKGIMISAVNRRRLNTSVKEFLTFLEINFPPTINNDSINESNEHVMEIEDEENKSSEIEKQMMEEISKVKSEEKRFMPLRNIIKNYAFIKFGDNEYRNPSEIVNNIFWFLQKKREKNILKNVCKVLPYDYICKPHVGPFIKTVLPLLKLHFPNSKCVLEDFNSGYLLKLLNVPPEKIEGEEKKNDETNGDNINEVGQENKMIEQNGKIEAVSEEKGDKDEEKIVREKGKKEYEKEDQDKKVAKEEVAKEEVAKEEVAKEEAAKEGAAKEEAAKKEAAKEEAAKEEAAKEEAAKKEAAKKENNDPAKKTSWALVYKCMNNNTLLKKDVLTVLDKCIGKNYSVNLSNPDLAIVVNVSEIMCGVSIVKDYGITRKFNVSAYNATS</sequence>
<dbReference type="EMBL" id="LT594518">
    <property type="protein sequence ID" value="SBT82808.1"/>
    <property type="molecule type" value="Genomic_DNA"/>
</dbReference>
<evidence type="ECO:0000313" key="4">
    <source>
        <dbReference type="Proteomes" id="UP000243200"/>
    </source>
</evidence>
<reference evidence="3 4" key="1">
    <citation type="submission" date="2016-06" db="EMBL/GenBank/DDBJ databases">
        <authorList>
            <consortium name="Pathogen Informatics"/>
        </authorList>
    </citation>
    <scope>NUCLEOTIDE SEQUENCE [LARGE SCALE GENOMIC DNA]</scope>
    <source>
        <strain evidence="3">PowCR01</strain>
    </source>
</reference>
<protein>
    <recommendedName>
        <fullName evidence="2">THUMP domain-containing protein</fullName>
    </recommendedName>
</protein>
<feature type="domain" description="THUMP" evidence="2">
    <location>
        <begin position="329"/>
        <end position="395"/>
    </location>
</feature>
<dbReference type="OrthoDB" id="367221at2759"/>
<evidence type="ECO:0000256" key="1">
    <source>
        <dbReference type="SAM" id="MobiDB-lite"/>
    </source>
</evidence>
<dbReference type="GO" id="GO:0006400">
    <property type="term" value="P:tRNA modification"/>
    <property type="evidence" value="ECO:0007669"/>
    <property type="project" value="InterPro"/>
</dbReference>
<dbReference type="PANTHER" id="PTHR13452:SF10">
    <property type="entry name" value="THUMP DOMAIN-CONTAINING PROTEIN 1"/>
    <property type="match status" value="1"/>
</dbReference>
<dbReference type="InterPro" id="IPR004114">
    <property type="entry name" value="THUMP_dom"/>
</dbReference>
<dbReference type="PANTHER" id="PTHR13452">
    <property type="entry name" value="THUMP DOMAIN CONTAINING PROTEIN 1-RELATED"/>
    <property type="match status" value="1"/>
</dbReference>
<feature type="region of interest" description="Disordered" evidence="1">
    <location>
        <begin position="260"/>
        <end position="333"/>
    </location>
</feature>
<evidence type="ECO:0000259" key="2">
    <source>
        <dbReference type="Pfam" id="PF02926"/>
    </source>
</evidence>
<evidence type="ECO:0000313" key="3">
    <source>
        <dbReference type="EMBL" id="SBT82808.1"/>
    </source>
</evidence>